<evidence type="ECO:0000256" key="1">
    <source>
        <dbReference type="SAM" id="MobiDB-lite"/>
    </source>
</evidence>
<comment type="caution">
    <text evidence="2">The sequence shown here is derived from an EMBL/GenBank/DDBJ whole genome shotgun (WGS) entry which is preliminary data.</text>
</comment>
<sequence>MAGDNGDGPKRWDPESDIARDNSQWNTDQDGAICKLKKDGMTWANIGESIGRKASHVKRRFQFIKAQIEAAGWDTDSIGENWAEDMRRQGKEIPSPDKPSPAKESPPPQLSPSMRSSPAKQSPPRQTSPEKRSSPPTHASPARQSPTKQASPIVFPSPTRRSPPQVFDIPATENITQEADPSKRTVHARGGGGKKQNKKRASNSTPAVDNSPKTGNLKLSGKIIEKNGVKFAELAGPSSSEDSSSSSDKDDEEFDHEAEREEQKRFIYHEYWSEIYPNQKTYEPDRFWSEGDCKVLAVIEAKDEALKYKRMQAEFFNATGRMISAEIIQYKMQQGK</sequence>
<feature type="compositionally biased region" description="Polar residues" evidence="1">
    <location>
        <begin position="134"/>
        <end position="150"/>
    </location>
</feature>
<feature type="region of interest" description="Disordered" evidence="1">
    <location>
        <begin position="1"/>
        <end position="31"/>
    </location>
</feature>
<feature type="compositionally biased region" description="Pro residues" evidence="1">
    <location>
        <begin position="96"/>
        <end position="110"/>
    </location>
</feature>
<keyword evidence="3" id="KW-1185">Reference proteome</keyword>
<organism evidence="2 3">
    <name type="scientific">Seiridium unicorne</name>
    <dbReference type="NCBI Taxonomy" id="138068"/>
    <lineage>
        <taxon>Eukaryota</taxon>
        <taxon>Fungi</taxon>
        <taxon>Dikarya</taxon>
        <taxon>Ascomycota</taxon>
        <taxon>Pezizomycotina</taxon>
        <taxon>Sordariomycetes</taxon>
        <taxon>Xylariomycetidae</taxon>
        <taxon>Amphisphaeriales</taxon>
        <taxon>Sporocadaceae</taxon>
        <taxon>Seiridium</taxon>
    </lineage>
</organism>
<evidence type="ECO:0000313" key="2">
    <source>
        <dbReference type="EMBL" id="KAK9422120.1"/>
    </source>
</evidence>
<feature type="compositionally biased region" description="Polar residues" evidence="1">
    <location>
        <begin position="111"/>
        <end position="127"/>
    </location>
</feature>
<proteinExistence type="predicted"/>
<reference evidence="2 3" key="1">
    <citation type="journal article" date="2024" name="J. Plant Pathol.">
        <title>Sequence and assembly of the genome of Seiridium unicorne, isolate CBS 538.82, causal agent of cypress canker disease.</title>
        <authorList>
            <person name="Scali E."/>
            <person name="Rocca G.D."/>
            <person name="Danti R."/>
            <person name="Garbelotto M."/>
            <person name="Barberini S."/>
            <person name="Baroncelli R."/>
            <person name="Emiliani G."/>
        </authorList>
    </citation>
    <scope>NUCLEOTIDE SEQUENCE [LARGE SCALE GENOMIC DNA]</scope>
    <source>
        <strain evidence="2 3">BM-138-508</strain>
    </source>
</reference>
<gene>
    <name evidence="2" type="ORF">SUNI508_05128</name>
</gene>
<dbReference type="EMBL" id="JARVKF010000135">
    <property type="protein sequence ID" value="KAK9422120.1"/>
    <property type="molecule type" value="Genomic_DNA"/>
</dbReference>
<evidence type="ECO:0000313" key="3">
    <source>
        <dbReference type="Proteomes" id="UP001408356"/>
    </source>
</evidence>
<accession>A0ABR2V5D6</accession>
<feature type="compositionally biased region" description="Basic and acidic residues" evidence="1">
    <location>
        <begin position="84"/>
        <end position="95"/>
    </location>
</feature>
<feature type="compositionally biased region" description="Polar residues" evidence="1">
    <location>
        <begin position="202"/>
        <end position="214"/>
    </location>
</feature>
<feature type="compositionally biased region" description="Basic and acidic residues" evidence="1">
    <location>
        <begin position="7"/>
        <end position="20"/>
    </location>
</feature>
<dbReference type="Proteomes" id="UP001408356">
    <property type="component" value="Unassembled WGS sequence"/>
</dbReference>
<protein>
    <submittedName>
        <fullName evidence="2">Myb-like domain-containing protein</fullName>
    </submittedName>
</protein>
<feature type="region of interest" description="Disordered" evidence="1">
    <location>
        <begin position="68"/>
        <end position="262"/>
    </location>
</feature>
<name>A0ABR2V5D6_9PEZI</name>